<keyword evidence="4" id="KW-1185">Reference proteome</keyword>
<dbReference type="InterPro" id="IPR006015">
    <property type="entry name" value="Universal_stress_UspA"/>
</dbReference>
<comment type="similarity">
    <text evidence="1">Belongs to the universal stress protein A family.</text>
</comment>
<evidence type="ECO:0000259" key="2">
    <source>
        <dbReference type="Pfam" id="PF00582"/>
    </source>
</evidence>
<sequence>MRATAVGNVVVGVDGSRCSLRAVAAAAVEAEQRHVPLRLVYAVRDDDTSQRIDAIVAGATRVARFSTTGRSGLIITVTITDEPAAEALLDEARDASVLVLGAGAVPDRLGPVAAQVQEQAEGPVLVVPMVESRV</sequence>
<dbReference type="AlphaFoldDB" id="A0A848DNR2"/>
<feature type="domain" description="UspA" evidence="2">
    <location>
        <begin position="8"/>
        <end position="128"/>
    </location>
</feature>
<dbReference type="Pfam" id="PF00582">
    <property type="entry name" value="Usp"/>
    <property type="match status" value="1"/>
</dbReference>
<dbReference type="PRINTS" id="PR01438">
    <property type="entry name" value="UNVRSLSTRESS"/>
</dbReference>
<comment type="caution">
    <text evidence="3">The sequence shown here is derived from an EMBL/GenBank/DDBJ whole genome shotgun (WGS) entry which is preliminary data.</text>
</comment>
<dbReference type="Gene3D" id="3.40.50.620">
    <property type="entry name" value="HUPs"/>
    <property type="match status" value="1"/>
</dbReference>
<evidence type="ECO:0000313" key="3">
    <source>
        <dbReference type="EMBL" id="NMH94061.1"/>
    </source>
</evidence>
<proteinExistence type="inferred from homology"/>
<organism evidence="3 4">
    <name type="scientific">Pseudonocardia bannensis</name>
    <dbReference type="NCBI Taxonomy" id="630973"/>
    <lineage>
        <taxon>Bacteria</taxon>
        <taxon>Bacillati</taxon>
        <taxon>Actinomycetota</taxon>
        <taxon>Actinomycetes</taxon>
        <taxon>Pseudonocardiales</taxon>
        <taxon>Pseudonocardiaceae</taxon>
        <taxon>Pseudonocardia</taxon>
    </lineage>
</organism>
<dbReference type="RefSeq" id="WP_169414755.1">
    <property type="nucleotide sequence ID" value="NZ_JAAXKZ010000093.1"/>
</dbReference>
<evidence type="ECO:0000313" key="4">
    <source>
        <dbReference type="Proteomes" id="UP000586918"/>
    </source>
</evidence>
<dbReference type="InterPro" id="IPR006016">
    <property type="entry name" value="UspA"/>
</dbReference>
<protein>
    <submittedName>
        <fullName evidence="3">Universal stress protein</fullName>
    </submittedName>
</protein>
<name>A0A848DNR2_9PSEU</name>
<dbReference type="SUPFAM" id="SSF52402">
    <property type="entry name" value="Adenine nucleotide alpha hydrolases-like"/>
    <property type="match status" value="1"/>
</dbReference>
<dbReference type="InterPro" id="IPR014729">
    <property type="entry name" value="Rossmann-like_a/b/a_fold"/>
</dbReference>
<accession>A0A848DNR2</accession>
<reference evidence="3 4" key="1">
    <citation type="submission" date="2020-04" db="EMBL/GenBank/DDBJ databases">
        <authorList>
            <person name="Klaysubun C."/>
            <person name="Duangmal K."/>
            <person name="Lipun K."/>
        </authorList>
    </citation>
    <scope>NUCLEOTIDE SEQUENCE [LARGE SCALE GENOMIC DNA]</scope>
    <source>
        <strain evidence="3 4">DSM 45300</strain>
    </source>
</reference>
<dbReference type="EMBL" id="JAAXKZ010000093">
    <property type="protein sequence ID" value="NMH94061.1"/>
    <property type="molecule type" value="Genomic_DNA"/>
</dbReference>
<evidence type="ECO:0000256" key="1">
    <source>
        <dbReference type="ARBA" id="ARBA00008791"/>
    </source>
</evidence>
<dbReference type="Proteomes" id="UP000586918">
    <property type="component" value="Unassembled WGS sequence"/>
</dbReference>
<gene>
    <name evidence="3" type="ORF">HF519_21275</name>
</gene>